<dbReference type="EMBL" id="CM044703">
    <property type="protein sequence ID" value="KAI5673291.1"/>
    <property type="molecule type" value="Genomic_DNA"/>
</dbReference>
<keyword evidence="2" id="KW-1185">Reference proteome</keyword>
<reference evidence="2" key="1">
    <citation type="journal article" date="2023" name="Nat. Plants">
        <title>Single-cell RNA sequencing provides a high-resolution roadmap for understanding the multicellular compartmentation of specialized metabolism.</title>
        <authorList>
            <person name="Sun S."/>
            <person name="Shen X."/>
            <person name="Li Y."/>
            <person name="Li Y."/>
            <person name="Wang S."/>
            <person name="Li R."/>
            <person name="Zhang H."/>
            <person name="Shen G."/>
            <person name="Guo B."/>
            <person name="Wei J."/>
            <person name="Xu J."/>
            <person name="St-Pierre B."/>
            <person name="Chen S."/>
            <person name="Sun C."/>
        </authorList>
    </citation>
    <scope>NUCLEOTIDE SEQUENCE [LARGE SCALE GENOMIC DNA]</scope>
</reference>
<protein>
    <submittedName>
        <fullName evidence="1">Uncharacterized protein</fullName>
    </submittedName>
</protein>
<dbReference type="Proteomes" id="UP001060085">
    <property type="component" value="Linkage Group LG03"/>
</dbReference>
<evidence type="ECO:0000313" key="1">
    <source>
        <dbReference type="EMBL" id="KAI5673291.1"/>
    </source>
</evidence>
<organism evidence="1 2">
    <name type="scientific">Catharanthus roseus</name>
    <name type="common">Madagascar periwinkle</name>
    <name type="synonym">Vinca rosea</name>
    <dbReference type="NCBI Taxonomy" id="4058"/>
    <lineage>
        <taxon>Eukaryota</taxon>
        <taxon>Viridiplantae</taxon>
        <taxon>Streptophyta</taxon>
        <taxon>Embryophyta</taxon>
        <taxon>Tracheophyta</taxon>
        <taxon>Spermatophyta</taxon>
        <taxon>Magnoliopsida</taxon>
        <taxon>eudicotyledons</taxon>
        <taxon>Gunneridae</taxon>
        <taxon>Pentapetalae</taxon>
        <taxon>asterids</taxon>
        <taxon>lamiids</taxon>
        <taxon>Gentianales</taxon>
        <taxon>Apocynaceae</taxon>
        <taxon>Rauvolfioideae</taxon>
        <taxon>Vinceae</taxon>
        <taxon>Catharanthinae</taxon>
        <taxon>Catharanthus</taxon>
    </lineage>
</organism>
<sequence length="217" mass="25733">MFALPFRHSPEGCKPYMQMFSEICYKSESKLMGVRLRLDMMTADEVRWMPYRTQDVRDCWVSTWQCFIAYFDCVEPYMPDRVLRQFGFRQCISAHPIQPWEARRPPNNRMYVLRNTFVEALWLEAPLHLLTETWTSVPAIPASSCIDDYLDWYLPCTHLRIQNPENILSGYNIPVAPAMPPQALLDMIARECHRQDIADDEFQHRVRDLLRVHYKAL</sequence>
<comment type="caution">
    <text evidence="1">The sequence shown here is derived from an EMBL/GenBank/DDBJ whole genome shotgun (WGS) entry which is preliminary data.</text>
</comment>
<gene>
    <name evidence="1" type="ORF">M9H77_13655</name>
</gene>
<accession>A0ACC0BKU5</accession>
<proteinExistence type="predicted"/>
<evidence type="ECO:0000313" key="2">
    <source>
        <dbReference type="Proteomes" id="UP001060085"/>
    </source>
</evidence>
<name>A0ACC0BKU5_CATRO</name>